<feature type="region of interest" description="Disordered" evidence="1">
    <location>
        <begin position="17"/>
        <end position="59"/>
    </location>
</feature>
<keyword evidence="3" id="KW-1185">Reference proteome</keyword>
<comment type="caution">
    <text evidence="2">The sequence shown here is derived from an EMBL/GenBank/DDBJ whole genome shotgun (WGS) entry which is preliminary data.</text>
</comment>
<name>A0A2G8KPL4_STIJA</name>
<reference evidence="2 3" key="1">
    <citation type="journal article" date="2017" name="PLoS Biol.">
        <title>The sea cucumber genome provides insights into morphological evolution and visceral regeneration.</title>
        <authorList>
            <person name="Zhang X."/>
            <person name="Sun L."/>
            <person name="Yuan J."/>
            <person name="Sun Y."/>
            <person name="Gao Y."/>
            <person name="Zhang L."/>
            <person name="Li S."/>
            <person name="Dai H."/>
            <person name="Hamel J.F."/>
            <person name="Liu C."/>
            <person name="Yu Y."/>
            <person name="Liu S."/>
            <person name="Lin W."/>
            <person name="Guo K."/>
            <person name="Jin S."/>
            <person name="Xu P."/>
            <person name="Storey K.B."/>
            <person name="Huan P."/>
            <person name="Zhang T."/>
            <person name="Zhou Y."/>
            <person name="Zhang J."/>
            <person name="Lin C."/>
            <person name="Li X."/>
            <person name="Xing L."/>
            <person name="Huo D."/>
            <person name="Sun M."/>
            <person name="Wang L."/>
            <person name="Mercier A."/>
            <person name="Li F."/>
            <person name="Yang H."/>
            <person name="Xiang J."/>
        </authorList>
    </citation>
    <scope>NUCLEOTIDE SEQUENCE [LARGE SCALE GENOMIC DNA]</scope>
    <source>
        <strain evidence="2">Shaxun</strain>
        <tissue evidence="2">Muscle</tissue>
    </source>
</reference>
<protein>
    <submittedName>
        <fullName evidence="2">Putative inositol hexakisphosphate and diphosphoinositol-pentakisphosphate kinase 1-like</fullName>
    </submittedName>
</protein>
<accession>A0A2G8KPL4</accession>
<dbReference type="AlphaFoldDB" id="A0A2G8KPL4"/>
<feature type="compositionally biased region" description="Polar residues" evidence="1">
    <location>
        <begin position="248"/>
        <end position="259"/>
    </location>
</feature>
<dbReference type="EMBL" id="MRZV01000440">
    <property type="protein sequence ID" value="PIK49954.1"/>
    <property type="molecule type" value="Genomic_DNA"/>
</dbReference>
<keyword evidence="2" id="KW-0808">Transferase</keyword>
<feature type="region of interest" description="Disordered" evidence="1">
    <location>
        <begin position="232"/>
        <end position="309"/>
    </location>
</feature>
<evidence type="ECO:0000313" key="2">
    <source>
        <dbReference type="EMBL" id="PIK49954.1"/>
    </source>
</evidence>
<feature type="compositionally biased region" description="Low complexity" evidence="1">
    <location>
        <begin position="195"/>
        <end position="214"/>
    </location>
</feature>
<dbReference type="GO" id="GO:0016301">
    <property type="term" value="F:kinase activity"/>
    <property type="evidence" value="ECO:0007669"/>
    <property type="project" value="UniProtKB-KW"/>
</dbReference>
<evidence type="ECO:0000256" key="1">
    <source>
        <dbReference type="SAM" id="MobiDB-lite"/>
    </source>
</evidence>
<feature type="compositionally biased region" description="Basic and acidic residues" evidence="1">
    <location>
        <begin position="275"/>
        <end position="285"/>
    </location>
</feature>
<sequence length="309" mass="35047">MGTDPVVERKFAKGMIVQGNASPIENMSENEMDDYETKQSDQSLASKHDSKTETSRTSLPSIQLMSVLAENEKSKAQYSRKEDSIDEADAEMSVFNRGLFNVSSAPQLTSSDWLFSQEVFRRRATHLSSHQGLEHHMQLSSVCPLETLHNSLSLKQIDEFFGRISQHYMRTMEFNVRQNSPASKRFIHKDLSDHSGYSRSASNPSSNVSSAWPSPENTRHTFDLTKIMNKLQDSQKDDDDDVPLGSPMDSQPTTPNDSVQEPIANRSPHSSCSNRDWESEMDRPDQWNTHYRYRDDSLSLTDAAEESES</sequence>
<proteinExistence type="predicted"/>
<evidence type="ECO:0000313" key="3">
    <source>
        <dbReference type="Proteomes" id="UP000230750"/>
    </source>
</evidence>
<keyword evidence="2" id="KW-0418">Kinase</keyword>
<gene>
    <name evidence="2" type="ORF">BSL78_13161</name>
</gene>
<dbReference type="STRING" id="307972.A0A2G8KPL4"/>
<feature type="region of interest" description="Disordered" evidence="1">
    <location>
        <begin position="193"/>
        <end position="219"/>
    </location>
</feature>
<dbReference type="Proteomes" id="UP000230750">
    <property type="component" value="Unassembled WGS sequence"/>
</dbReference>
<organism evidence="2 3">
    <name type="scientific">Stichopus japonicus</name>
    <name type="common">Sea cucumber</name>
    <dbReference type="NCBI Taxonomy" id="307972"/>
    <lineage>
        <taxon>Eukaryota</taxon>
        <taxon>Metazoa</taxon>
        <taxon>Echinodermata</taxon>
        <taxon>Eleutherozoa</taxon>
        <taxon>Echinozoa</taxon>
        <taxon>Holothuroidea</taxon>
        <taxon>Aspidochirotacea</taxon>
        <taxon>Aspidochirotida</taxon>
        <taxon>Stichopodidae</taxon>
        <taxon>Apostichopus</taxon>
    </lineage>
</organism>
<dbReference type="OrthoDB" id="9428931at2759"/>